<evidence type="ECO:0000256" key="3">
    <source>
        <dbReference type="ARBA" id="ARBA00023082"/>
    </source>
</evidence>
<dbReference type="Gene3D" id="1.10.1740.10">
    <property type="match status" value="1"/>
</dbReference>
<keyword evidence="3 6" id="KW-0731">Sigma factor</keyword>
<dbReference type="PIRSF" id="PIRSF038953">
    <property type="entry name" value="SigI"/>
    <property type="match status" value="1"/>
</dbReference>
<dbReference type="STRING" id="717606.PaecuDRAFT_1269"/>
<keyword evidence="9" id="KW-1185">Reference proteome</keyword>
<comment type="similarity">
    <text evidence="6">Belongs to the sigma-70 factor family. SigI subfamily.</text>
</comment>
<comment type="subunit">
    <text evidence="6">Interacts with RsgI.</text>
</comment>
<comment type="activity regulation">
    <text evidence="6">Negatively regulated by the anti-sigma-I factor RsgI.</text>
</comment>
<keyword evidence="1 6" id="KW-0963">Cytoplasm</keyword>
<dbReference type="PANTHER" id="PTHR30385:SF6">
    <property type="entry name" value="RNA POLYMERASE SIGMA FACTOR SIGI"/>
    <property type="match status" value="1"/>
</dbReference>
<feature type="short sequence motif" description="Polymerase core binding" evidence="6">
    <location>
        <begin position="71"/>
        <end position="84"/>
    </location>
</feature>
<dbReference type="RefSeq" id="WP_006037284.1">
    <property type="nucleotide sequence ID" value="NZ_AEDD01000003.1"/>
</dbReference>
<sequence length="278" mass="31428">MLLVLFKRFISKISGDRPSADGSAASPEETIVQIRQGDEQLRAVFIAQYEPYILKVTSRFCKRYIDPIQNEEYSVALIAFNEAIEGFNEAAGRSFLGFAETVIRRRLIDFVRKEQRHAQSLPYSAYDREDDDELISNPIETTQALQKHEQDRVKEERKQEIQTFAALLGQYGISFSDLADQAPKHADTRGMLFAIGKLAASDPLLYNPILEKGRLPVAELAGQAGVSRKTIERNRKYIMALVLLLLGEYPYLRAYITHTDAPQVSLATRAQSSKEVKL</sequence>
<comment type="function">
    <text evidence="6">Sigma factors are initiation factors that promote the attachment of RNA polymerase to specific initiation sites and are then released.</text>
</comment>
<feature type="domain" description="RNA polymerase sigma-70 region 2" evidence="7">
    <location>
        <begin position="46"/>
        <end position="116"/>
    </location>
</feature>
<keyword evidence="5 6" id="KW-0804">Transcription</keyword>
<dbReference type="InterPro" id="IPR013325">
    <property type="entry name" value="RNA_pol_sigma_r2"/>
</dbReference>
<dbReference type="Pfam" id="PF04542">
    <property type="entry name" value="Sigma70_r2"/>
    <property type="match status" value="1"/>
</dbReference>
<dbReference type="PANTHER" id="PTHR30385">
    <property type="entry name" value="SIGMA FACTOR F FLAGELLAR"/>
    <property type="match status" value="1"/>
</dbReference>
<proteinExistence type="inferred from homology"/>
<dbReference type="InterPro" id="IPR007627">
    <property type="entry name" value="RNA_pol_sigma70_r2"/>
</dbReference>
<keyword evidence="6" id="KW-0346">Stress response</keyword>
<accession>E0I6J7</accession>
<dbReference type="EMBL" id="AEDD01000003">
    <property type="protein sequence ID" value="EFM11663.1"/>
    <property type="molecule type" value="Genomic_DNA"/>
</dbReference>
<dbReference type="GO" id="GO:0006352">
    <property type="term" value="P:DNA-templated transcription initiation"/>
    <property type="evidence" value="ECO:0007669"/>
    <property type="project" value="UniProtKB-UniRule"/>
</dbReference>
<keyword evidence="4 6" id="KW-0238">DNA-binding</keyword>
<dbReference type="SUPFAM" id="SSF88946">
    <property type="entry name" value="Sigma2 domain of RNA polymerase sigma factors"/>
    <property type="match status" value="1"/>
</dbReference>
<dbReference type="OrthoDB" id="3190733at2"/>
<evidence type="ECO:0000256" key="4">
    <source>
        <dbReference type="ARBA" id="ARBA00023125"/>
    </source>
</evidence>
<comment type="subcellular location">
    <subcellularLocation>
        <location evidence="6">Cytoplasm</location>
    </subcellularLocation>
</comment>
<dbReference type="InterPro" id="IPR014244">
    <property type="entry name" value="RNA_pol_sigma-I"/>
</dbReference>
<dbReference type="NCBIfam" id="TIGR02895">
    <property type="entry name" value="spore_sigI"/>
    <property type="match status" value="1"/>
</dbReference>
<name>E0I6J7_9BACL</name>
<dbReference type="InterPro" id="IPR014284">
    <property type="entry name" value="RNA_pol_sigma-70_dom"/>
</dbReference>
<dbReference type="AlphaFoldDB" id="E0I6J7"/>
<evidence type="ECO:0000313" key="8">
    <source>
        <dbReference type="EMBL" id="EFM11663.1"/>
    </source>
</evidence>
<evidence type="ECO:0000256" key="5">
    <source>
        <dbReference type="ARBA" id="ARBA00023163"/>
    </source>
</evidence>
<dbReference type="GO" id="GO:0003677">
    <property type="term" value="F:DNA binding"/>
    <property type="evidence" value="ECO:0007669"/>
    <property type="project" value="UniProtKB-UniRule"/>
</dbReference>
<dbReference type="eggNOG" id="COG1191">
    <property type="taxonomic scope" value="Bacteria"/>
</dbReference>
<dbReference type="GO" id="GO:0005737">
    <property type="term" value="C:cytoplasm"/>
    <property type="evidence" value="ECO:0007669"/>
    <property type="project" value="UniProtKB-SubCell"/>
</dbReference>
<dbReference type="GO" id="GO:0016987">
    <property type="term" value="F:sigma factor activity"/>
    <property type="evidence" value="ECO:0007669"/>
    <property type="project" value="UniProtKB-UniRule"/>
</dbReference>
<evidence type="ECO:0000256" key="1">
    <source>
        <dbReference type="ARBA" id="ARBA00022490"/>
    </source>
</evidence>
<evidence type="ECO:0000256" key="2">
    <source>
        <dbReference type="ARBA" id="ARBA00023015"/>
    </source>
</evidence>
<feature type="DNA-binding region" description="H-T-H motif" evidence="6">
    <location>
        <begin position="217"/>
        <end position="236"/>
    </location>
</feature>
<dbReference type="HAMAP" id="MF_02064">
    <property type="entry name" value="Sigma70_SigI"/>
    <property type="match status" value="1"/>
</dbReference>
<evidence type="ECO:0000313" key="9">
    <source>
        <dbReference type="Proteomes" id="UP000005387"/>
    </source>
</evidence>
<reference evidence="8 9" key="1">
    <citation type="submission" date="2010-07" db="EMBL/GenBank/DDBJ databases">
        <title>The draft genome of Paenibacillus curdlanolyticus YK9.</title>
        <authorList>
            <consortium name="US DOE Joint Genome Institute (JGI-PGF)"/>
            <person name="Lucas S."/>
            <person name="Copeland A."/>
            <person name="Lapidus A."/>
            <person name="Cheng J.-F."/>
            <person name="Bruce D."/>
            <person name="Goodwin L."/>
            <person name="Pitluck S."/>
            <person name="Land M.L."/>
            <person name="Hauser L."/>
            <person name="Chang Y.-J."/>
            <person name="Jeffries C."/>
            <person name="Anderson I.J."/>
            <person name="Johnson E."/>
            <person name="Loganathan U."/>
            <person name="Mulhopadhyay B."/>
            <person name="Kyrpides N."/>
            <person name="Woyke T.J."/>
        </authorList>
    </citation>
    <scope>NUCLEOTIDE SEQUENCE [LARGE SCALE GENOMIC DNA]</scope>
    <source>
        <strain evidence="8 9">YK9</strain>
    </source>
</reference>
<gene>
    <name evidence="6" type="primary">sigI</name>
    <name evidence="8" type="ORF">PaecuDRAFT_1269</name>
</gene>
<evidence type="ECO:0000256" key="6">
    <source>
        <dbReference type="HAMAP-Rule" id="MF_02064"/>
    </source>
</evidence>
<organism evidence="8 9">
    <name type="scientific">Paenibacillus curdlanolyticus YK9</name>
    <dbReference type="NCBI Taxonomy" id="717606"/>
    <lineage>
        <taxon>Bacteria</taxon>
        <taxon>Bacillati</taxon>
        <taxon>Bacillota</taxon>
        <taxon>Bacilli</taxon>
        <taxon>Bacillales</taxon>
        <taxon>Paenibacillaceae</taxon>
        <taxon>Paenibacillus</taxon>
    </lineage>
</organism>
<dbReference type="NCBIfam" id="TIGR02937">
    <property type="entry name" value="sigma70-ECF"/>
    <property type="match status" value="1"/>
</dbReference>
<evidence type="ECO:0000259" key="7">
    <source>
        <dbReference type="Pfam" id="PF04542"/>
    </source>
</evidence>
<dbReference type="Proteomes" id="UP000005387">
    <property type="component" value="Unassembled WGS sequence"/>
</dbReference>
<keyword evidence="2 6" id="KW-0805">Transcription regulation</keyword>
<protein>
    <recommendedName>
        <fullName evidence="6">RNA polymerase sigma factor SigI</fullName>
    </recommendedName>
</protein>